<feature type="transmembrane region" description="Helical" evidence="7">
    <location>
        <begin position="141"/>
        <end position="166"/>
    </location>
</feature>
<reference evidence="8 9" key="1">
    <citation type="submission" date="2021-08" db="EMBL/GenBank/DDBJ databases">
        <authorList>
            <person name="Peeters C."/>
        </authorList>
    </citation>
    <scope>NUCLEOTIDE SEQUENCE [LARGE SCALE GENOMIC DNA]</scope>
    <source>
        <strain evidence="8 9">LMG 21510</strain>
    </source>
</reference>
<dbReference type="InterPro" id="IPR052031">
    <property type="entry name" value="Membrane_Transporter-Flippase"/>
</dbReference>
<evidence type="ECO:0000256" key="7">
    <source>
        <dbReference type="SAM" id="Phobius"/>
    </source>
</evidence>
<dbReference type="NCBIfam" id="TIGR00797">
    <property type="entry name" value="matE"/>
    <property type="match status" value="1"/>
</dbReference>
<evidence type="ECO:0000313" key="8">
    <source>
        <dbReference type="EMBL" id="CAG9171141.1"/>
    </source>
</evidence>
<comment type="subcellular location">
    <subcellularLocation>
        <location evidence="1">Cell inner membrane</location>
        <topology evidence="1">Multi-pass membrane protein</topology>
    </subcellularLocation>
</comment>
<dbReference type="Pfam" id="PF01554">
    <property type="entry name" value="MatE"/>
    <property type="match status" value="2"/>
</dbReference>
<sequence>MKTRKEIDLRADVLDPADPQLPAELLAPPVATADPTPPAVAPLPAHAAASAAAARTDTGEAALWRTFLLFLGPMLLGNIMQSLSGTLNNVYVGQMIGVGALAAVSSFFPVMFFFIAFTIGLGAGASVLIGQAWGARDTAKVKAVAGTTLSVGLALGLVVAVLGGTFTAPLLRALGTPPDILDDAITYARIMLIAMPGLFVFLLSTAMLRGVSDTVTPLYTLAISTVIGLLLTPALILGWGGLPAMGVASGAIASVVSLVIATLWLGWRLNVRRSPLAPDAAFGRAMRIDPKILKVVLRIGVPTGIQMIVISVAEVALLAMVNSYGSDATAAYGAVNQVVSYVQFPAISIAITASVLGAQAIGAGRSDKLAGIARTGLLMNLALTGALVLLGFLFARNLAGFFITSEPVIELALTLLHIVLGGIVVFGMASVLSGIMRSSGSVLVPTAISIACIAFVEVPVAWFLSQRIGINGIWIAYPVTFVAMLALQSAYYQFVWRRKVFARLV</sequence>
<feature type="transmembrane region" description="Helical" evidence="7">
    <location>
        <begin position="245"/>
        <end position="267"/>
    </location>
</feature>
<keyword evidence="5 7" id="KW-1133">Transmembrane helix</keyword>
<gene>
    <name evidence="8" type="primary">mepA</name>
    <name evidence="8" type="ORF">LMG21510_01560</name>
</gene>
<evidence type="ECO:0000256" key="1">
    <source>
        <dbReference type="ARBA" id="ARBA00004429"/>
    </source>
</evidence>
<keyword evidence="4 7" id="KW-0812">Transmembrane</keyword>
<keyword evidence="2" id="KW-0813">Transport</keyword>
<evidence type="ECO:0000256" key="3">
    <source>
        <dbReference type="ARBA" id="ARBA00022475"/>
    </source>
</evidence>
<evidence type="ECO:0000256" key="4">
    <source>
        <dbReference type="ARBA" id="ARBA00022692"/>
    </source>
</evidence>
<organism evidence="8 9">
    <name type="scientific">Cupriavidus respiraculi</name>
    <dbReference type="NCBI Taxonomy" id="195930"/>
    <lineage>
        <taxon>Bacteria</taxon>
        <taxon>Pseudomonadati</taxon>
        <taxon>Pseudomonadota</taxon>
        <taxon>Betaproteobacteria</taxon>
        <taxon>Burkholderiales</taxon>
        <taxon>Burkholderiaceae</taxon>
        <taxon>Cupriavidus</taxon>
    </lineage>
</organism>
<keyword evidence="6 7" id="KW-0472">Membrane</keyword>
<evidence type="ECO:0000313" key="9">
    <source>
        <dbReference type="Proteomes" id="UP000721236"/>
    </source>
</evidence>
<name>A0ABM8WUN2_9BURK</name>
<dbReference type="PANTHER" id="PTHR43549">
    <property type="entry name" value="MULTIDRUG RESISTANCE PROTEIN YPNP-RELATED"/>
    <property type="match status" value="1"/>
</dbReference>
<dbReference type="Proteomes" id="UP000721236">
    <property type="component" value="Unassembled WGS sequence"/>
</dbReference>
<dbReference type="InterPro" id="IPR048279">
    <property type="entry name" value="MdtK-like"/>
</dbReference>
<comment type="caution">
    <text evidence="8">The sequence shown here is derived from an EMBL/GenBank/DDBJ whole genome shotgun (WGS) entry which is preliminary data.</text>
</comment>
<proteinExistence type="predicted"/>
<dbReference type="EMBL" id="CAJZAH010000002">
    <property type="protein sequence ID" value="CAG9171141.1"/>
    <property type="molecule type" value="Genomic_DNA"/>
</dbReference>
<feature type="transmembrane region" description="Helical" evidence="7">
    <location>
        <begin position="100"/>
        <end position="129"/>
    </location>
</feature>
<feature type="transmembrane region" description="Helical" evidence="7">
    <location>
        <begin position="442"/>
        <end position="462"/>
    </location>
</feature>
<feature type="transmembrane region" description="Helical" evidence="7">
    <location>
        <begin position="186"/>
        <end position="206"/>
    </location>
</feature>
<feature type="transmembrane region" description="Helical" evidence="7">
    <location>
        <begin position="341"/>
        <end position="364"/>
    </location>
</feature>
<feature type="transmembrane region" description="Helical" evidence="7">
    <location>
        <begin position="474"/>
        <end position="494"/>
    </location>
</feature>
<keyword evidence="3" id="KW-1003">Cell membrane</keyword>
<feature type="transmembrane region" description="Helical" evidence="7">
    <location>
        <begin position="218"/>
        <end position="239"/>
    </location>
</feature>
<protein>
    <submittedName>
        <fullName evidence="8">Multidrug export protein MepA</fullName>
    </submittedName>
</protein>
<dbReference type="InterPro" id="IPR002528">
    <property type="entry name" value="MATE_fam"/>
</dbReference>
<evidence type="ECO:0000256" key="5">
    <source>
        <dbReference type="ARBA" id="ARBA00022989"/>
    </source>
</evidence>
<feature type="transmembrane region" description="Helical" evidence="7">
    <location>
        <begin position="295"/>
        <end position="321"/>
    </location>
</feature>
<dbReference type="PIRSF" id="PIRSF006603">
    <property type="entry name" value="DinF"/>
    <property type="match status" value="1"/>
</dbReference>
<feature type="transmembrane region" description="Helical" evidence="7">
    <location>
        <begin position="415"/>
        <end position="435"/>
    </location>
</feature>
<dbReference type="PANTHER" id="PTHR43549:SF3">
    <property type="entry name" value="MULTIDRUG RESISTANCE PROTEIN YPNP-RELATED"/>
    <property type="match status" value="1"/>
</dbReference>
<feature type="transmembrane region" description="Helical" evidence="7">
    <location>
        <begin position="376"/>
        <end position="395"/>
    </location>
</feature>
<accession>A0ABM8WUN2</accession>
<feature type="transmembrane region" description="Helical" evidence="7">
    <location>
        <begin position="62"/>
        <end position="80"/>
    </location>
</feature>
<keyword evidence="9" id="KW-1185">Reference proteome</keyword>
<evidence type="ECO:0000256" key="6">
    <source>
        <dbReference type="ARBA" id="ARBA00023136"/>
    </source>
</evidence>
<evidence type="ECO:0000256" key="2">
    <source>
        <dbReference type="ARBA" id="ARBA00022448"/>
    </source>
</evidence>
<dbReference type="CDD" id="cd13138">
    <property type="entry name" value="MATE_yoeA_like"/>
    <property type="match status" value="1"/>
</dbReference>